<keyword evidence="2" id="KW-1185">Reference proteome</keyword>
<sequence length="289" mass="32431">MPTKDELERQLAALREENASLVSAREQIWEMQRREQELDAREQRVRQREAQQQQEGAGVAAGGVDQLDLATALLSLGEAARAQTQSLMSMQQQTNDADQQSEIEDDYNVTESMSESENECDGSVNQSVNSARKVEGVQSETVKENEEILTEVAADTQTSCKKGVDERSLDSMPLVNINEKLLVGGTGKSEGEEMDEQEYISGKLANIMKEIQELKEKFDEKFDEEREERIGKMIGEKREGMGWDGGSQAEEEEKSMRKETGILELKKRVKESDESDKRGNTKVTGVDLE</sequence>
<comment type="caution">
    <text evidence="1">The sequence shown here is derived from an EMBL/GenBank/DDBJ whole genome shotgun (WGS) entry which is preliminary data.</text>
</comment>
<reference evidence="1" key="1">
    <citation type="submission" date="2023-04" db="EMBL/GenBank/DDBJ databases">
        <title>A chromosome-level genome assembly of the parasitoid wasp Eretmocerus hayati.</title>
        <authorList>
            <person name="Zhong Y."/>
            <person name="Liu S."/>
            <person name="Liu Y."/>
        </authorList>
    </citation>
    <scope>NUCLEOTIDE SEQUENCE</scope>
    <source>
        <strain evidence="1">ZJU_SS_LIU_2023</strain>
    </source>
</reference>
<dbReference type="Proteomes" id="UP001239111">
    <property type="component" value="Chromosome 1"/>
</dbReference>
<name>A0ACC2PSP3_9HYME</name>
<dbReference type="EMBL" id="CM056741">
    <property type="protein sequence ID" value="KAJ8685392.1"/>
    <property type="molecule type" value="Genomic_DNA"/>
</dbReference>
<proteinExistence type="predicted"/>
<organism evidence="1 2">
    <name type="scientific">Eretmocerus hayati</name>
    <dbReference type="NCBI Taxonomy" id="131215"/>
    <lineage>
        <taxon>Eukaryota</taxon>
        <taxon>Metazoa</taxon>
        <taxon>Ecdysozoa</taxon>
        <taxon>Arthropoda</taxon>
        <taxon>Hexapoda</taxon>
        <taxon>Insecta</taxon>
        <taxon>Pterygota</taxon>
        <taxon>Neoptera</taxon>
        <taxon>Endopterygota</taxon>
        <taxon>Hymenoptera</taxon>
        <taxon>Apocrita</taxon>
        <taxon>Proctotrupomorpha</taxon>
        <taxon>Chalcidoidea</taxon>
        <taxon>Aphelinidae</taxon>
        <taxon>Aphelininae</taxon>
        <taxon>Eretmocerus</taxon>
    </lineage>
</organism>
<evidence type="ECO:0000313" key="1">
    <source>
        <dbReference type="EMBL" id="KAJ8685392.1"/>
    </source>
</evidence>
<evidence type="ECO:0000313" key="2">
    <source>
        <dbReference type="Proteomes" id="UP001239111"/>
    </source>
</evidence>
<gene>
    <name evidence="1" type="ORF">QAD02_021185</name>
</gene>
<protein>
    <submittedName>
        <fullName evidence="1">Uncharacterized protein</fullName>
    </submittedName>
</protein>
<accession>A0ACC2PSP3</accession>